<dbReference type="SMART" id="SM00532">
    <property type="entry name" value="LIGANc"/>
    <property type="match status" value="1"/>
</dbReference>
<dbReference type="Gene3D" id="2.40.50.140">
    <property type="entry name" value="Nucleic acid-binding proteins"/>
    <property type="match status" value="1"/>
</dbReference>
<dbReference type="GO" id="GO:0006281">
    <property type="term" value="P:DNA repair"/>
    <property type="evidence" value="ECO:0007669"/>
    <property type="project" value="InterPro"/>
</dbReference>
<dbReference type="Pfam" id="PF01653">
    <property type="entry name" value="DNA_ligase_aden"/>
    <property type="match status" value="1"/>
</dbReference>
<accession>A0A976SW96</accession>
<keyword evidence="8" id="KW-1185">Reference proteome</keyword>
<reference evidence="7 8" key="1">
    <citation type="submission" date="2022-08" db="EMBL/GenBank/DDBJ databases">
        <title>Potential of phage cocktail in the treatment of multidrug-resistant Klebsiella pneumoniae pulmonary infection in mice.</title>
        <authorList>
            <person name="Gou Z."/>
            <person name="Lu S."/>
            <person name="Sun F."/>
            <person name="Xia P."/>
        </authorList>
    </citation>
    <scope>NUCLEOTIDE SEQUENCE [LARGE SCALE GENOMIC DNA]</scope>
</reference>
<evidence type="ECO:0000256" key="1">
    <source>
        <dbReference type="ARBA" id="ARBA00012722"/>
    </source>
</evidence>
<dbReference type="InterPro" id="IPR012340">
    <property type="entry name" value="NA-bd_OB-fold"/>
</dbReference>
<dbReference type="SUPFAM" id="SSF56091">
    <property type="entry name" value="DNA ligase/mRNA capping enzyme, catalytic domain"/>
    <property type="match status" value="1"/>
</dbReference>
<evidence type="ECO:0000313" key="7">
    <source>
        <dbReference type="EMBL" id="UVD42262.1"/>
    </source>
</evidence>
<keyword evidence="4" id="KW-0520">NAD</keyword>
<dbReference type="InterPro" id="IPR004150">
    <property type="entry name" value="NAD_DNA_ligase_OB"/>
</dbReference>
<evidence type="ECO:0000259" key="6">
    <source>
        <dbReference type="SMART" id="SM00532"/>
    </source>
</evidence>
<dbReference type="EMBL" id="OP171943">
    <property type="protein sequence ID" value="UVD42262.1"/>
    <property type="molecule type" value="Genomic_DNA"/>
</dbReference>
<dbReference type="Proteomes" id="UP001058456">
    <property type="component" value="Segment"/>
</dbReference>
<dbReference type="EC" id="6.5.1.2" evidence="1"/>
<evidence type="ECO:0000256" key="2">
    <source>
        <dbReference type="ARBA" id="ARBA00022598"/>
    </source>
</evidence>
<evidence type="ECO:0000256" key="4">
    <source>
        <dbReference type="ARBA" id="ARBA00023027"/>
    </source>
</evidence>
<dbReference type="GO" id="GO:0003911">
    <property type="term" value="F:DNA ligase (NAD+) activity"/>
    <property type="evidence" value="ECO:0007669"/>
    <property type="project" value="UniProtKB-EC"/>
</dbReference>
<protein>
    <recommendedName>
        <fullName evidence="1">DNA ligase (NAD(+))</fullName>
        <ecNumber evidence="1">6.5.1.2</ecNumber>
    </recommendedName>
</protein>
<dbReference type="Gene3D" id="3.30.470.30">
    <property type="entry name" value="DNA ligase/mRNA capping enzyme"/>
    <property type="match status" value="1"/>
</dbReference>
<dbReference type="InterPro" id="IPR013840">
    <property type="entry name" value="DNAligase_N"/>
</dbReference>
<sequence length="341" mass="37759">MRKLLLGRKDSDAVRLLRGQIMQHVKEFIKLCQDAYYKGMSIISDEEYDALIRRFPLEEEIGPKGDVPHLFRMFSLQKVYPGRGEEVPFQGIETPKLDGCAISLLYIDGKFVSALTRGNGILGNDVTHNVKLLNIPKQISQKTPVQITGEVHITKEVENMRNFASGAINLKDSGEFLSRIAEGGLMFTAYSIQCETGKVGLTATFCGDMHILQGDGFVTCLDISSRVDWFPTDGVVVRMDGNNQFNAAGWTNKFPRGAYAIKEDDEGEVTTLERVEWQVGASGKVTPVGYFTPVVIDDAVISKATLNNVGYITALDLEIGCQIRVIRSGGVIPRIVERVYE</sequence>
<dbReference type="GO" id="GO:0006260">
    <property type="term" value="P:DNA replication"/>
    <property type="evidence" value="ECO:0007669"/>
    <property type="project" value="UniProtKB-KW"/>
</dbReference>
<comment type="catalytic activity">
    <reaction evidence="5">
        <text>NAD(+) + (deoxyribonucleotide)n-3'-hydroxyl + 5'-phospho-(deoxyribonucleotide)m = (deoxyribonucleotide)n+m + AMP + beta-nicotinamide D-nucleotide.</text>
        <dbReference type="EC" id="6.5.1.2"/>
    </reaction>
</comment>
<organism evidence="7 8">
    <name type="scientific">Klebsiella phage GZ8</name>
    <dbReference type="NCBI Taxonomy" id="2972533"/>
    <lineage>
        <taxon>Viruses</taxon>
        <taxon>Duplodnaviria</taxon>
        <taxon>Heunggongvirae</taxon>
        <taxon>Uroviricota</taxon>
        <taxon>Caudoviricetes</taxon>
        <taxon>Demerecviridae</taxon>
        <taxon>Sugarlandvirus</taxon>
        <taxon>Sugarlandvirus GZ8</taxon>
    </lineage>
</organism>
<keyword evidence="3" id="KW-0235">DNA replication</keyword>
<proteinExistence type="predicted"/>
<dbReference type="Pfam" id="PF03120">
    <property type="entry name" value="OB_DNA_ligase"/>
    <property type="match status" value="1"/>
</dbReference>
<feature type="domain" description="NAD-dependent DNA ligase N-terminal" evidence="6">
    <location>
        <begin position="17"/>
        <end position="341"/>
    </location>
</feature>
<dbReference type="InterPro" id="IPR013839">
    <property type="entry name" value="DNAligase_adenylation"/>
</dbReference>
<keyword evidence="2 7" id="KW-0436">Ligase</keyword>
<name>A0A976SW96_9CAUD</name>
<evidence type="ECO:0000313" key="8">
    <source>
        <dbReference type="Proteomes" id="UP001058456"/>
    </source>
</evidence>
<evidence type="ECO:0000256" key="3">
    <source>
        <dbReference type="ARBA" id="ARBA00022705"/>
    </source>
</evidence>
<dbReference type="SUPFAM" id="SSF50249">
    <property type="entry name" value="Nucleic acid-binding proteins"/>
    <property type="match status" value="1"/>
</dbReference>
<evidence type="ECO:0000256" key="5">
    <source>
        <dbReference type="ARBA" id="ARBA00034005"/>
    </source>
</evidence>